<dbReference type="GO" id="GO:0005737">
    <property type="term" value="C:cytoplasm"/>
    <property type="evidence" value="ECO:0007669"/>
    <property type="project" value="UniProtKB-SubCell"/>
</dbReference>
<dbReference type="SUPFAM" id="SSF53067">
    <property type="entry name" value="Actin-like ATPase domain"/>
    <property type="match status" value="2"/>
</dbReference>
<dbReference type="AlphaFoldDB" id="A0A419STV1"/>
<dbReference type="GO" id="GO:0005524">
    <property type="term" value="F:ATP binding"/>
    <property type="evidence" value="ECO:0007669"/>
    <property type="project" value="UniProtKB-UniRule"/>
</dbReference>
<evidence type="ECO:0000256" key="8">
    <source>
        <dbReference type="ARBA" id="ARBA00022679"/>
    </source>
</evidence>
<dbReference type="Gene3D" id="3.30.420.40">
    <property type="match status" value="2"/>
</dbReference>
<dbReference type="GO" id="GO:0004594">
    <property type="term" value="F:pantothenate kinase activity"/>
    <property type="evidence" value="ECO:0007669"/>
    <property type="project" value="UniProtKB-UniRule"/>
</dbReference>
<dbReference type="GO" id="GO:0015937">
    <property type="term" value="P:coenzyme A biosynthetic process"/>
    <property type="evidence" value="ECO:0007669"/>
    <property type="project" value="UniProtKB-UniRule"/>
</dbReference>
<keyword evidence="10 16" id="KW-0418">Kinase</keyword>
<evidence type="ECO:0000256" key="2">
    <source>
        <dbReference type="ARBA" id="ARBA00001958"/>
    </source>
</evidence>
<evidence type="ECO:0000256" key="4">
    <source>
        <dbReference type="ARBA" id="ARBA00005225"/>
    </source>
</evidence>
<feature type="binding site" evidence="16">
    <location>
        <begin position="107"/>
        <end position="110"/>
    </location>
    <ligand>
        <name>substrate</name>
    </ligand>
</feature>
<comment type="subcellular location">
    <subcellularLocation>
        <location evidence="3 16">Cytoplasm</location>
    </subcellularLocation>
</comment>
<evidence type="ECO:0000256" key="12">
    <source>
        <dbReference type="ARBA" id="ARBA00022958"/>
    </source>
</evidence>
<dbReference type="CDD" id="cd24015">
    <property type="entry name" value="ASKHA_NBD_PanK-III"/>
    <property type="match status" value="1"/>
</dbReference>
<comment type="catalytic activity">
    <reaction evidence="1 16">
        <text>(R)-pantothenate + ATP = (R)-4'-phosphopantothenate + ADP + H(+)</text>
        <dbReference type="Rhea" id="RHEA:16373"/>
        <dbReference type="ChEBI" id="CHEBI:10986"/>
        <dbReference type="ChEBI" id="CHEBI:15378"/>
        <dbReference type="ChEBI" id="CHEBI:29032"/>
        <dbReference type="ChEBI" id="CHEBI:30616"/>
        <dbReference type="ChEBI" id="CHEBI:456216"/>
        <dbReference type="EC" id="2.7.1.33"/>
    </reaction>
</comment>
<dbReference type="NCBIfam" id="TIGR00671">
    <property type="entry name" value="baf"/>
    <property type="match status" value="1"/>
</dbReference>
<evidence type="ECO:0000256" key="6">
    <source>
        <dbReference type="ARBA" id="ARBA00012102"/>
    </source>
</evidence>
<comment type="pathway">
    <text evidence="4 16">Cofactor biosynthesis; coenzyme A biosynthesis; CoA from (R)-pantothenate: step 1/5.</text>
</comment>
<keyword evidence="8 16" id="KW-0808">Transferase</keyword>
<evidence type="ECO:0000313" key="17">
    <source>
        <dbReference type="EMBL" id="RKD28659.1"/>
    </source>
</evidence>
<evidence type="ECO:0000256" key="10">
    <source>
        <dbReference type="ARBA" id="ARBA00022777"/>
    </source>
</evidence>
<dbReference type="OrthoDB" id="9804707at2"/>
<feature type="binding site" evidence="16">
    <location>
        <position position="129"/>
    </location>
    <ligand>
        <name>K(+)</name>
        <dbReference type="ChEBI" id="CHEBI:29103"/>
    </ligand>
</feature>
<evidence type="ECO:0000256" key="5">
    <source>
        <dbReference type="ARBA" id="ARBA00011738"/>
    </source>
</evidence>
<comment type="similarity">
    <text evidence="14 16">Belongs to the type III pantothenate kinase family.</text>
</comment>
<dbReference type="EC" id="2.7.1.33" evidence="6 16"/>
<accession>A0A419STV1</accession>
<dbReference type="GO" id="GO:0046872">
    <property type="term" value="F:metal ion binding"/>
    <property type="evidence" value="ECO:0007669"/>
    <property type="project" value="UniProtKB-KW"/>
</dbReference>
<dbReference type="PANTHER" id="PTHR34265:SF1">
    <property type="entry name" value="TYPE III PANTOTHENATE KINASE"/>
    <property type="match status" value="1"/>
</dbReference>
<comment type="caution">
    <text evidence="16">Lacks conserved residue(s) required for the propagation of feature annotation.</text>
</comment>
<dbReference type="Pfam" id="PF03309">
    <property type="entry name" value="Pan_kinase"/>
    <property type="match status" value="1"/>
</dbReference>
<evidence type="ECO:0000256" key="16">
    <source>
        <dbReference type="HAMAP-Rule" id="MF_01274"/>
    </source>
</evidence>
<dbReference type="Proteomes" id="UP000284277">
    <property type="component" value="Unassembled WGS sequence"/>
</dbReference>
<evidence type="ECO:0000256" key="3">
    <source>
        <dbReference type="ARBA" id="ARBA00004496"/>
    </source>
</evidence>
<dbReference type="UniPathway" id="UPA00241">
    <property type="reaction ID" value="UER00352"/>
</dbReference>
<evidence type="ECO:0000256" key="14">
    <source>
        <dbReference type="ARBA" id="ARBA00038036"/>
    </source>
</evidence>
<keyword evidence="16" id="KW-0479">Metal-binding</keyword>
<evidence type="ECO:0000256" key="1">
    <source>
        <dbReference type="ARBA" id="ARBA00001206"/>
    </source>
</evidence>
<comment type="subunit">
    <text evidence="5 16">Homodimer.</text>
</comment>
<evidence type="ECO:0000256" key="13">
    <source>
        <dbReference type="ARBA" id="ARBA00022993"/>
    </source>
</evidence>
<reference evidence="17 18" key="1">
    <citation type="submission" date="2016-08" db="EMBL/GenBank/DDBJ databases">
        <title>A new outlook on sporulation: Clostridium algidixylanolyticum.</title>
        <authorList>
            <person name="Poppleton D.I."/>
            <person name="Gribaldo S."/>
        </authorList>
    </citation>
    <scope>NUCLEOTIDE SEQUENCE [LARGE SCALE GENOMIC DNA]</scope>
    <source>
        <strain evidence="17 18">SPL73</strain>
    </source>
</reference>
<evidence type="ECO:0000313" key="18">
    <source>
        <dbReference type="Proteomes" id="UP000284277"/>
    </source>
</evidence>
<gene>
    <name evidence="16" type="primary">coaX</name>
    <name evidence="17" type="ORF">BET01_10640</name>
</gene>
<evidence type="ECO:0000256" key="7">
    <source>
        <dbReference type="ARBA" id="ARBA00022490"/>
    </source>
</evidence>
<comment type="caution">
    <text evidence="17">The sequence shown here is derived from an EMBL/GenBank/DDBJ whole genome shotgun (WGS) entry which is preliminary data.</text>
</comment>
<keyword evidence="9 16" id="KW-0547">Nucleotide-binding</keyword>
<keyword evidence="12 16" id="KW-0630">Potassium</keyword>
<dbReference type="EMBL" id="MCIA01000034">
    <property type="protein sequence ID" value="RKD28659.1"/>
    <property type="molecule type" value="Genomic_DNA"/>
</dbReference>
<evidence type="ECO:0000256" key="15">
    <source>
        <dbReference type="ARBA" id="ARBA00040883"/>
    </source>
</evidence>
<protein>
    <recommendedName>
        <fullName evidence="15 16">Type III pantothenate kinase</fullName>
        <ecNumber evidence="6 16">2.7.1.33</ecNumber>
    </recommendedName>
    <alternativeName>
        <fullName evidence="16">PanK-III</fullName>
    </alternativeName>
    <alternativeName>
        <fullName evidence="16">Pantothenic acid kinase</fullName>
    </alternativeName>
</protein>
<dbReference type="HAMAP" id="MF_01274">
    <property type="entry name" value="Pantothen_kinase_3"/>
    <property type="match status" value="1"/>
</dbReference>
<evidence type="ECO:0000256" key="9">
    <source>
        <dbReference type="ARBA" id="ARBA00022741"/>
    </source>
</evidence>
<proteinExistence type="inferred from homology"/>
<comment type="function">
    <text evidence="16">Catalyzes the phosphorylation of pantothenate (Pan), the first step in CoA biosynthesis.</text>
</comment>
<name>A0A419STV1_9FIRM</name>
<keyword evidence="13 16" id="KW-0173">Coenzyme A biosynthesis</keyword>
<keyword evidence="18" id="KW-1185">Reference proteome</keyword>
<evidence type="ECO:0000256" key="11">
    <source>
        <dbReference type="ARBA" id="ARBA00022840"/>
    </source>
</evidence>
<feature type="binding site" evidence="16">
    <location>
        <position position="184"/>
    </location>
    <ligand>
        <name>substrate</name>
    </ligand>
</feature>
<keyword evidence="7 16" id="KW-0963">Cytoplasm</keyword>
<dbReference type="InterPro" id="IPR043129">
    <property type="entry name" value="ATPase_NBD"/>
</dbReference>
<organism evidence="17 18">
    <name type="scientific">Lacrimispora algidixylanolytica</name>
    <dbReference type="NCBI Taxonomy" id="94868"/>
    <lineage>
        <taxon>Bacteria</taxon>
        <taxon>Bacillati</taxon>
        <taxon>Bacillota</taxon>
        <taxon>Clostridia</taxon>
        <taxon>Lachnospirales</taxon>
        <taxon>Lachnospiraceae</taxon>
        <taxon>Lacrimispora</taxon>
    </lineage>
</organism>
<comment type="cofactor">
    <cofactor evidence="2">
        <name>K(+)</name>
        <dbReference type="ChEBI" id="CHEBI:29103"/>
    </cofactor>
</comment>
<dbReference type="NCBIfam" id="NF009855">
    <property type="entry name" value="PRK13321.1"/>
    <property type="match status" value="1"/>
</dbReference>
<comment type="cofactor">
    <cofactor evidence="16">
        <name>NH4(+)</name>
        <dbReference type="ChEBI" id="CHEBI:28938"/>
    </cofactor>
    <cofactor evidence="16">
        <name>K(+)</name>
        <dbReference type="ChEBI" id="CHEBI:29103"/>
    </cofactor>
    <text evidence="16">A monovalent cation. Ammonium or potassium.</text>
</comment>
<dbReference type="RefSeq" id="WP_120198619.1">
    <property type="nucleotide sequence ID" value="NZ_MCIA01000034.1"/>
</dbReference>
<feature type="active site" description="Proton acceptor" evidence="16">
    <location>
        <position position="109"/>
    </location>
</feature>
<keyword evidence="11 16" id="KW-0067">ATP-binding</keyword>
<dbReference type="PANTHER" id="PTHR34265">
    <property type="entry name" value="TYPE III PANTOTHENATE KINASE"/>
    <property type="match status" value="1"/>
</dbReference>
<dbReference type="InterPro" id="IPR004619">
    <property type="entry name" value="Type_III_PanK"/>
</dbReference>
<feature type="binding site" evidence="16">
    <location>
        <position position="132"/>
    </location>
    <ligand>
        <name>ATP</name>
        <dbReference type="ChEBI" id="CHEBI:30616"/>
    </ligand>
</feature>
<sequence length="258" mass="27519">MILAIDLGNSNIVIGGIDNTRTYFVERVTTNHGKTELEYAVNIKDIMEIHNYSVSEIEGAIVSSVVPPLTDVVMLAVKKITGKTPLLVGPGMKTGLNIKMDNPKTVGSDLIVDAVAALKDYPSPIIIIDMGTATTISVIDQAGNYTGGIIFPGLQVSLDSLSNRAAQLPYIGLNHPTKIIGKNTIDCMKNGILYGNAAMIDGIIDRMESELKAPVSIVATGGLASVVVPLCRHDIPYDDALLLKGLLILYEKNTQESS</sequence>
<feature type="binding site" evidence="16">
    <location>
        <begin position="6"/>
        <end position="13"/>
    </location>
    <ligand>
        <name>ATP</name>
        <dbReference type="ChEBI" id="CHEBI:30616"/>
    </ligand>
</feature>